<accession>A0A0A8YBM0</accession>
<evidence type="ECO:0000256" key="1">
    <source>
        <dbReference type="SAM" id="MobiDB-lite"/>
    </source>
</evidence>
<reference evidence="2" key="2">
    <citation type="journal article" date="2015" name="Data Brief">
        <title>Shoot transcriptome of the giant reed, Arundo donax.</title>
        <authorList>
            <person name="Barrero R.A."/>
            <person name="Guerrero F.D."/>
            <person name="Moolhuijzen P."/>
            <person name="Goolsby J.A."/>
            <person name="Tidwell J."/>
            <person name="Bellgard S.E."/>
            <person name="Bellgard M.I."/>
        </authorList>
    </citation>
    <scope>NUCLEOTIDE SEQUENCE</scope>
    <source>
        <tissue evidence="2">Shoot tissue taken approximately 20 cm above the soil surface</tissue>
    </source>
</reference>
<feature type="region of interest" description="Disordered" evidence="1">
    <location>
        <begin position="1"/>
        <end position="24"/>
    </location>
</feature>
<dbReference type="AlphaFoldDB" id="A0A0A8YBM0"/>
<evidence type="ECO:0000313" key="2">
    <source>
        <dbReference type="EMBL" id="JAD23359.1"/>
    </source>
</evidence>
<organism evidence="2">
    <name type="scientific">Arundo donax</name>
    <name type="common">Giant reed</name>
    <name type="synonym">Donax arundinaceus</name>
    <dbReference type="NCBI Taxonomy" id="35708"/>
    <lineage>
        <taxon>Eukaryota</taxon>
        <taxon>Viridiplantae</taxon>
        <taxon>Streptophyta</taxon>
        <taxon>Embryophyta</taxon>
        <taxon>Tracheophyta</taxon>
        <taxon>Spermatophyta</taxon>
        <taxon>Magnoliopsida</taxon>
        <taxon>Liliopsida</taxon>
        <taxon>Poales</taxon>
        <taxon>Poaceae</taxon>
        <taxon>PACMAD clade</taxon>
        <taxon>Arundinoideae</taxon>
        <taxon>Arundineae</taxon>
        <taxon>Arundo</taxon>
    </lineage>
</organism>
<name>A0A0A8YBM0_ARUDO</name>
<dbReference type="EMBL" id="GBRH01274536">
    <property type="protein sequence ID" value="JAD23359.1"/>
    <property type="molecule type" value="Transcribed_RNA"/>
</dbReference>
<protein>
    <submittedName>
        <fullName evidence="2">Uncharacterized protein</fullName>
    </submittedName>
</protein>
<sequence>MQIPSSSTLRHASGKRKISWPNSV</sequence>
<reference evidence="2" key="1">
    <citation type="submission" date="2014-09" db="EMBL/GenBank/DDBJ databases">
        <authorList>
            <person name="Magalhaes I.L.F."/>
            <person name="Oliveira U."/>
            <person name="Santos F.R."/>
            <person name="Vidigal T.H.D.A."/>
            <person name="Brescovit A.D."/>
            <person name="Santos A.J."/>
        </authorList>
    </citation>
    <scope>NUCLEOTIDE SEQUENCE</scope>
    <source>
        <tissue evidence="2">Shoot tissue taken approximately 20 cm above the soil surface</tissue>
    </source>
</reference>
<proteinExistence type="predicted"/>
<feature type="compositionally biased region" description="Polar residues" evidence="1">
    <location>
        <begin position="1"/>
        <end position="10"/>
    </location>
</feature>